<evidence type="ECO:0000256" key="1">
    <source>
        <dbReference type="ARBA" id="ARBA00022723"/>
    </source>
</evidence>
<keyword evidence="6" id="KW-1185">Reference proteome</keyword>
<keyword evidence="2" id="KW-0863">Zinc-finger</keyword>
<name>A0A6A1WFG4_9ROSI</name>
<dbReference type="AlphaFoldDB" id="A0A6A1WFG4"/>
<protein>
    <recommendedName>
        <fullName evidence="4">PHD-type domain-containing protein</fullName>
    </recommendedName>
</protein>
<evidence type="ECO:0000259" key="4">
    <source>
        <dbReference type="PROSITE" id="PS51805"/>
    </source>
</evidence>
<evidence type="ECO:0000313" key="6">
    <source>
        <dbReference type="Proteomes" id="UP000516437"/>
    </source>
</evidence>
<dbReference type="PROSITE" id="PS51805">
    <property type="entry name" value="EPHD"/>
    <property type="match status" value="1"/>
</dbReference>
<comment type="caution">
    <text evidence="5">The sequence shown here is derived from an EMBL/GenBank/DDBJ whole genome shotgun (WGS) entry which is preliminary data.</text>
</comment>
<keyword evidence="1" id="KW-0479">Metal-binding</keyword>
<keyword evidence="3" id="KW-0862">Zinc</keyword>
<feature type="domain" description="PHD-type" evidence="4">
    <location>
        <begin position="1"/>
        <end position="108"/>
    </location>
</feature>
<dbReference type="InterPro" id="IPR034732">
    <property type="entry name" value="EPHD"/>
</dbReference>
<evidence type="ECO:0000256" key="2">
    <source>
        <dbReference type="ARBA" id="ARBA00022771"/>
    </source>
</evidence>
<proteinExistence type="predicted"/>
<accession>A0A6A1WFG4</accession>
<organism evidence="5 6">
    <name type="scientific">Morella rubra</name>
    <name type="common">Chinese bayberry</name>
    <dbReference type="NCBI Taxonomy" id="262757"/>
    <lineage>
        <taxon>Eukaryota</taxon>
        <taxon>Viridiplantae</taxon>
        <taxon>Streptophyta</taxon>
        <taxon>Embryophyta</taxon>
        <taxon>Tracheophyta</taxon>
        <taxon>Spermatophyta</taxon>
        <taxon>Magnoliopsida</taxon>
        <taxon>eudicotyledons</taxon>
        <taxon>Gunneridae</taxon>
        <taxon>Pentapetalae</taxon>
        <taxon>rosids</taxon>
        <taxon>fabids</taxon>
        <taxon>Fagales</taxon>
        <taxon>Myricaceae</taxon>
        <taxon>Morella</taxon>
    </lineage>
</organism>
<dbReference type="GO" id="GO:0008270">
    <property type="term" value="F:zinc ion binding"/>
    <property type="evidence" value="ECO:0007669"/>
    <property type="project" value="UniProtKB-KW"/>
</dbReference>
<dbReference type="GO" id="GO:0005634">
    <property type="term" value="C:nucleus"/>
    <property type="evidence" value="ECO:0007669"/>
    <property type="project" value="UniProtKB-ARBA"/>
</dbReference>
<dbReference type="EMBL" id="RXIC02000020">
    <property type="protein sequence ID" value="KAB1224049.1"/>
    <property type="molecule type" value="Genomic_DNA"/>
</dbReference>
<gene>
    <name evidence="5" type="ORF">CJ030_MR2G001315</name>
</gene>
<dbReference type="OrthoDB" id="20839at2759"/>
<evidence type="ECO:0000313" key="5">
    <source>
        <dbReference type="EMBL" id="KAB1224049.1"/>
    </source>
</evidence>
<dbReference type="Proteomes" id="UP000516437">
    <property type="component" value="Chromosome 2"/>
</dbReference>
<reference evidence="5 6" key="1">
    <citation type="journal article" date="2019" name="Plant Biotechnol. J.">
        <title>The red bayberry genome and genetic basis of sex determination.</title>
        <authorList>
            <person name="Jia H.M."/>
            <person name="Jia H.J."/>
            <person name="Cai Q.L."/>
            <person name="Wang Y."/>
            <person name="Zhao H.B."/>
            <person name="Yang W.F."/>
            <person name="Wang G.Y."/>
            <person name="Li Y.H."/>
            <person name="Zhan D.L."/>
            <person name="Shen Y.T."/>
            <person name="Niu Q.F."/>
            <person name="Chang L."/>
            <person name="Qiu J."/>
            <person name="Zhao L."/>
            <person name="Xie H.B."/>
            <person name="Fu W.Y."/>
            <person name="Jin J."/>
            <person name="Li X.W."/>
            <person name="Jiao Y."/>
            <person name="Zhou C.C."/>
            <person name="Tu T."/>
            <person name="Chai C.Y."/>
            <person name="Gao J.L."/>
            <person name="Fan L.J."/>
            <person name="van de Weg E."/>
            <person name="Wang J.Y."/>
            <person name="Gao Z.S."/>
        </authorList>
    </citation>
    <scope>NUCLEOTIDE SEQUENCE [LARGE SCALE GENOMIC DNA]</scope>
    <source>
        <tissue evidence="5">Leaves</tissue>
    </source>
</reference>
<sequence>MSDRGRRPKVHSSWQLGLYRVRTAGSGGVLLDTEGREGIDSSKVPKKRCESKCYVCKGRNGCAIQWFEPNYPLAFHVTCGLKEDRSLYREQRREEERCYCCGICKNHTELWNKVNFFVLILAYEFKVVFV</sequence>
<dbReference type="Pfam" id="PF13832">
    <property type="entry name" value="zf-HC5HC2H_2"/>
    <property type="match status" value="1"/>
</dbReference>
<evidence type="ECO:0000256" key="3">
    <source>
        <dbReference type="ARBA" id="ARBA00022833"/>
    </source>
</evidence>
<dbReference type="Gene3D" id="3.30.40.10">
    <property type="entry name" value="Zinc/RING finger domain, C3HC4 (zinc finger)"/>
    <property type="match status" value="1"/>
</dbReference>
<dbReference type="InterPro" id="IPR013083">
    <property type="entry name" value="Znf_RING/FYVE/PHD"/>
</dbReference>